<proteinExistence type="predicted"/>
<reference evidence="3" key="1">
    <citation type="submission" date="2015-09" db="EMBL/GenBank/DDBJ databases">
        <title>De novo assembly of Pectinophora gossypiella (Pink Bollworm) gut transcriptome.</title>
        <authorList>
            <person name="Tassone E.E."/>
        </authorList>
    </citation>
    <scope>NUCLEOTIDE SEQUENCE</scope>
</reference>
<evidence type="ECO:0000256" key="1">
    <source>
        <dbReference type="SAM" id="Coils"/>
    </source>
</evidence>
<feature type="region of interest" description="Disordered" evidence="2">
    <location>
        <begin position="1"/>
        <end position="20"/>
    </location>
</feature>
<keyword evidence="1" id="KW-0175">Coiled coil</keyword>
<name>A0A1E1W0E4_PECGO</name>
<accession>A0A1E1W0E4</accession>
<dbReference type="AlphaFoldDB" id="A0A1E1W0E4"/>
<gene>
    <name evidence="3" type="ORF">g.7492</name>
</gene>
<sequence length="113" mass="12434">SLTPAQTLAQQKRQSMDAQQKLLADKMARMAVSDKTDNKPKALQRSVPVQVNVPPALKTEGKVNPNAMEQIRLQQIKQQQQAQLQAQQAAQQQAQQQAQLAAQQQAQQAQLAA</sequence>
<dbReference type="EMBL" id="GDQN01010655">
    <property type="protein sequence ID" value="JAT80399.1"/>
    <property type="molecule type" value="Transcribed_RNA"/>
</dbReference>
<organism evidence="3">
    <name type="scientific">Pectinophora gossypiella</name>
    <name type="common">Cotton pink bollworm</name>
    <name type="synonym">Depressaria gossypiella</name>
    <dbReference type="NCBI Taxonomy" id="13191"/>
    <lineage>
        <taxon>Eukaryota</taxon>
        <taxon>Metazoa</taxon>
        <taxon>Ecdysozoa</taxon>
        <taxon>Arthropoda</taxon>
        <taxon>Hexapoda</taxon>
        <taxon>Insecta</taxon>
        <taxon>Pterygota</taxon>
        <taxon>Neoptera</taxon>
        <taxon>Endopterygota</taxon>
        <taxon>Lepidoptera</taxon>
        <taxon>Glossata</taxon>
        <taxon>Ditrysia</taxon>
        <taxon>Gelechioidea</taxon>
        <taxon>Gelechiidae</taxon>
        <taxon>Apatetrinae</taxon>
        <taxon>Pectinophora</taxon>
    </lineage>
</organism>
<feature type="coiled-coil region" evidence="1">
    <location>
        <begin position="77"/>
        <end position="106"/>
    </location>
</feature>
<evidence type="ECO:0000256" key="2">
    <source>
        <dbReference type="SAM" id="MobiDB-lite"/>
    </source>
</evidence>
<feature type="non-terminal residue" evidence="3">
    <location>
        <position position="1"/>
    </location>
</feature>
<protein>
    <submittedName>
        <fullName evidence="3">Uncharacterized protein</fullName>
    </submittedName>
</protein>
<feature type="compositionally biased region" description="Polar residues" evidence="2">
    <location>
        <begin position="1"/>
        <end position="18"/>
    </location>
</feature>
<dbReference type="OrthoDB" id="10044608at2759"/>
<evidence type="ECO:0000313" key="3">
    <source>
        <dbReference type="EMBL" id="JAT80399.1"/>
    </source>
</evidence>
<feature type="non-terminal residue" evidence="3">
    <location>
        <position position="113"/>
    </location>
</feature>